<evidence type="ECO:0000256" key="1">
    <source>
        <dbReference type="SAM" id="Phobius"/>
    </source>
</evidence>
<protein>
    <submittedName>
        <fullName evidence="2">Uncharacterized protein</fullName>
    </submittedName>
</protein>
<sequence>MKTLLLSINEANWVGTALATLLADLVGVGLVAGTHRHKREKERERLRLSILSACLPRGCVHLVCGLPPSAHRSLLSPLSLRSLLTIIVISYWSIHMESNLQGMDSSMQSEID</sequence>
<keyword evidence="1" id="KW-1133">Transmembrane helix</keyword>
<evidence type="ECO:0000313" key="2">
    <source>
        <dbReference type="EMBL" id="KAA8531189.1"/>
    </source>
</evidence>
<dbReference type="AlphaFoldDB" id="A0A5J5ALW6"/>
<dbReference type="Proteomes" id="UP000325577">
    <property type="component" value="Linkage Group LG2"/>
</dbReference>
<keyword evidence="3" id="KW-1185">Reference proteome</keyword>
<dbReference type="EMBL" id="CM018043">
    <property type="protein sequence ID" value="KAA8531189.1"/>
    <property type="molecule type" value="Genomic_DNA"/>
</dbReference>
<evidence type="ECO:0000313" key="3">
    <source>
        <dbReference type="Proteomes" id="UP000325577"/>
    </source>
</evidence>
<keyword evidence="1" id="KW-0472">Membrane</keyword>
<keyword evidence="1" id="KW-0812">Transmembrane</keyword>
<name>A0A5J5ALW6_9ASTE</name>
<organism evidence="2 3">
    <name type="scientific">Nyssa sinensis</name>
    <dbReference type="NCBI Taxonomy" id="561372"/>
    <lineage>
        <taxon>Eukaryota</taxon>
        <taxon>Viridiplantae</taxon>
        <taxon>Streptophyta</taxon>
        <taxon>Embryophyta</taxon>
        <taxon>Tracheophyta</taxon>
        <taxon>Spermatophyta</taxon>
        <taxon>Magnoliopsida</taxon>
        <taxon>eudicotyledons</taxon>
        <taxon>Gunneridae</taxon>
        <taxon>Pentapetalae</taxon>
        <taxon>asterids</taxon>
        <taxon>Cornales</taxon>
        <taxon>Nyssaceae</taxon>
        <taxon>Nyssa</taxon>
    </lineage>
</organism>
<feature type="transmembrane region" description="Helical" evidence="1">
    <location>
        <begin position="12"/>
        <end position="34"/>
    </location>
</feature>
<gene>
    <name evidence="2" type="ORF">F0562_005897</name>
</gene>
<reference evidence="2 3" key="1">
    <citation type="submission" date="2019-09" db="EMBL/GenBank/DDBJ databases">
        <title>A chromosome-level genome assembly of the Chinese tupelo Nyssa sinensis.</title>
        <authorList>
            <person name="Yang X."/>
            <person name="Kang M."/>
            <person name="Yang Y."/>
            <person name="Xiong H."/>
            <person name="Wang M."/>
            <person name="Zhang Z."/>
            <person name="Wang Z."/>
            <person name="Wu H."/>
            <person name="Ma T."/>
            <person name="Liu J."/>
            <person name="Xi Z."/>
        </authorList>
    </citation>
    <scope>NUCLEOTIDE SEQUENCE [LARGE SCALE GENOMIC DNA]</scope>
    <source>
        <strain evidence="2">J267</strain>
        <tissue evidence="2">Leaf</tissue>
    </source>
</reference>
<proteinExistence type="predicted"/>
<accession>A0A5J5ALW6</accession>